<reference evidence="13 14" key="1">
    <citation type="journal article" date="2015" name="Genome Announc.">
        <title>First Complete Genome Sequence of Felis catus Gammaherpesvirus 1.</title>
        <authorList>
            <person name="Troyer R.M."/>
            <person name="Lee J.S."/>
            <person name="Vuyisich M."/>
            <person name="Chain P."/>
            <person name="Lo C.C."/>
            <person name="Kronmiller B."/>
            <person name="Bracha S."/>
            <person name="Avery A.C."/>
            <person name="VandeWoude S."/>
        </authorList>
    </citation>
    <scope>NUCLEOTIDE SEQUENCE [LARGE SCALE GENOMIC DNA]</scope>
    <source>
        <strain evidence="13">31286</strain>
    </source>
</reference>
<protein>
    <recommendedName>
        <fullName evidence="3">ribonucleoside-diphosphate reductase</fullName>
        <ecNumber evidence="3">1.17.4.1</ecNumber>
    </recommendedName>
</protein>
<feature type="transmembrane region" description="Helical" evidence="12">
    <location>
        <begin position="157"/>
        <end position="178"/>
    </location>
</feature>
<dbReference type="UniPathway" id="UPA00326"/>
<evidence type="ECO:0000256" key="9">
    <source>
        <dbReference type="ARBA" id="ARBA00023002"/>
    </source>
</evidence>
<sequence>MNCTKSSVDFVNQFLYTCDHEGFLNLTQETWQNRWFPNQISLSSDVTTFHLLTKTEHDFYKFLFSFLGFSEKLVNFNIEDLIKEFNSHDVAHYYTEQMAMENIHGKVYANILNMFFNNNMGELKKYAITILDDNALKDKLHWLHKRVINAKTRAEKVLLFLLIEGIFFISSFYCIALLRIKGVMNGVCLANDYISRDEWIHTRAAALLYNTMIHDREKPTSEWIYNLFQEAVDVETAFIERKGCHLSSEKLLDINQFLQATADRILKSINLRPLYNVRPPPDCPLVYIGCIKNVNFFERESSDYTTAVADDL</sequence>
<dbReference type="KEGG" id="vg:26100454"/>
<dbReference type="CDD" id="cd01049">
    <property type="entry name" value="RNRR2"/>
    <property type="match status" value="1"/>
</dbReference>
<dbReference type="HAMAP" id="MF_04028">
    <property type="entry name" value="HSV_RIR2"/>
    <property type="match status" value="1"/>
</dbReference>
<dbReference type="InterPro" id="IPR034715">
    <property type="entry name" value="HSV_RIR2"/>
</dbReference>
<evidence type="ECO:0000256" key="11">
    <source>
        <dbReference type="ARBA" id="ARBA00023136"/>
    </source>
</evidence>
<dbReference type="RefSeq" id="YP_009173940.1">
    <property type="nucleotide sequence ID" value="NC_028099.1"/>
</dbReference>
<keyword evidence="7" id="KW-1043">Host membrane</keyword>
<dbReference type="PROSITE" id="PS00368">
    <property type="entry name" value="RIBORED_SMALL"/>
    <property type="match status" value="1"/>
</dbReference>
<accession>A0A0M4MDC2</accession>
<dbReference type="InterPro" id="IPR000358">
    <property type="entry name" value="RNR_small_fam"/>
</dbReference>
<dbReference type="PANTHER" id="PTHR23409">
    <property type="entry name" value="RIBONUCLEOSIDE-DIPHOSPHATE REDUCTASE SMALL CHAIN"/>
    <property type="match status" value="1"/>
</dbReference>
<dbReference type="GO" id="GO:0006260">
    <property type="term" value="P:DNA replication"/>
    <property type="evidence" value="ECO:0007669"/>
    <property type="project" value="UniProtKB-KW"/>
</dbReference>
<dbReference type="SUPFAM" id="SSF47240">
    <property type="entry name" value="Ferritin-like"/>
    <property type="match status" value="1"/>
</dbReference>
<evidence type="ECO:0000256" key="10">
    <source>
        <dbReference type="ARBA" id="ARBA00023004"/>
    </source>
</evidence>
<dbReference type="Gene3D" id="1.10.620.20">
    <property type="entry name" value="Ribonucleotide Reductase, subunit A"/>
    <property type="match status" value="1"/>
</dbReference>
<evidence type="ECO:0000256" key="8">
    <source>
        <dbReference type="ARBA" id="ARBA00022989"/>
    </source>
</evidence>
<comment type="similarity">
    <text evidence="2">Belongs to the ribonucleoside diphosphate reductase small chain family.</text>
</comment>
<keyword evidence="8 12" id="KW-1133">Transmembrane helix</keyword>
<dbReference type="InterPro" id="IPR009078">
    <property type="entry name" value="Ferritin-like_SF"/>
</dbReference>
<evidence type="ECO:0000256" key="3">
    <source>
        <dbReference type="ARBA" id="ARBA00012274"/>
    </source>
</evidence>
<evidence type="ECO:0000256" key="5">
    <source>
        <dbReference type="ARBA" id="ARBA00022705"/>
    </source>
</evidence>
<organism evidence="13 14">
    <name type="scientific">Felid gammaherpesvirus 1</name>
    <dbReference type="NCBI Taxonomy" id="2560468"/>
    <lineage>
        <taxon>Viruses</taxon>
        <taxon>Duplodnaviria</taxon>
        <taxon>Heunggongvirae</taxon>
        <taxon>Peploviricota</taxon>
        <taxon>Herviviricetes</taxon>
        <taxon>Herpesvirales</taxon>
        <taxon>Orthoherpesviridae</taxon>
        <taxon>Gammaherpesvirinae</taxon>
        <taxon>Percavirus</taxon>
        <taxon>Percavirus felidgamma1</taxon>
    </lineage>
</organism>
<dbReference type="Proteomes" id="UP000152314">
    <property type="component" value="Segment"/>
</dbReference>
<dbReference type="GeneID" id="26100454"/>
<evidence type="ECO:0000256" key="12">
    <source>
        <dbReference type="SAM" id="Phobius"/>
    </source>
</evidence>
<keyword evidence="14" id="KW-1185">Reference proteome</keyword>
<name>A0A0M4MDC2_9GAMA</name>
<evidence type="ECO:0000256" key="2">
    <source>
        <dbReference type="ARBA" id="ARBA00009303"/>
    </source>
</evidence>
<dbReference type="PANTHER" id="PTHR23409:SF18">
    <property type="entry name" value="RIBONUCLEOSIDE-DIPHOSPHATE REDUCTASE SUBUNIT M2"/>
    <property type="match status" value="1"/>
</dbReference>
<keyword evidence="11 12" id="KW-0472">Membrane</keyword>
<keyword evidence="9" id="KW-0560">Oxidoreductase</keyword>
<evidence type="ECO:0000256" key="4">
    <source>
        <dbReference type="ARBA" id="ARBA00022692"/>
    </source>
</evidence>
<evidence type="ECO:0000256" key="1">
    <source>
        <dbReference type="ARBA" id="ARBA00001962"/>
    </source>
</evidence>
<dbReference type="EC" id="1.17.4.1" evidence="3"/>
<dbReference type="GO" id="GO:0004748">
    <property type="term" value="F:ribonucleoside-diphosphate reductase activity, thioredoxin disulfide as acceptor"/>
    <property type="evidence" value="ECO:0007669"/>
    <property type="project" value="UniProtKB-EC"/>
</dbReference>
<dbReference type="OrthoDB" id="4477at10239"/>
<comment type="cofactor">
    <cofactor evidence="1">
        <name>Fe cation</name>
        <dbReference type="ChEBI" id="CHEBI:24875"/>
    </cofactor>
</comment>
<dbReference type="EMBL" id="KT595939">
    <property type="protein sequence ID" value="ALE14775.1"/>
    <property type="molecule type" value="Genomic_DNA"/>
</dbReference>
<dbReference type="InterPro" id="IPR033909">
    <property type="entry name" value="RNR_small"/>
</dbReference>
<evidence type="ECO:0000313" key="13">
    <source>
        <dbReference type="EMBL" id="ALE14775.1"/>
    </source>
</evidence>
<evidence type="ECO:0000256" key="6">
    <source>
        <dbReference type="ARBA" id="ARBA00022723"/>
    </source>
</evidence>
<dbReference type="GO" id="GO:0046872">
    <property type="term" value="F:metal ion binding"/>
    <property type="evidence" value="ECO:0007669"/>
    <property type="project" value="UniProtKB-KW"/>
</dbReference>
<keyword evidence="6" id="KW-0479">Metal-binding</keyword>
<evidence type="ECO:0000256" key="7">
    <source>
        <dbReference type="ARBA" id="ARBA00022870"/>
    </source>
</evidence>
<keyword evidence="10" id="KW-0408">Iron</keyword>
<keyword evidence="4 12" id="KW-0812">Transmembrane</keyword>
<keyword evidence="5" id="KW-0235">DNA replication</keyword>
<dbReference type="Pfam" id="PF00268">
    <property type="entry name" value="Ribonuc_red_sm"/>
    <property type="match status" value="1"/>
</dbReference>
<proteinExistence type="inferred from homology"/>
<dbReference type="InterPro" id="IPR030475">
    <property type="entry name" value="RNR_small_AS"/>
</dbReference>
<dbReference type="InterPro" id="IPR012348">
    <property type="entry name" value="RNR-like"/>
</dbReference>
<evidence type="ECO:0000313" key="14">
    <source>
        <dbReference type="Proteomes" id="UP000152314"/>
    </source>
</evidence>
<dbReference type="GO" id="GO:0009263">
    <property type="term" value="P:deoxyribonucleotide biosynthetic process"/>
    <property type="evidence" value="ECO:0007669"/>
    <property type="project" value="InterPro"/>
</dbReference>